<protein>
    <submittedName>
        <fullName evidence="2">Type VI secretion system lipoprotein TssJ</fullName>
    </submittedName>
</protein>
<feature type="signal peptide" evidence="1">
    <location>
        <begin position="1"/>
        <end position="21"/>
    </location>
</feature>
<keyword evidence="3" id="KW-1185">Reference proteome</keyword>
<sequence>MFGKVVMAASIALLLAGCAKNGQTPPSADAVEKGADAATVELHFNAVAGLNPGANGQPAPVRVRIFELKNTASFLRADYFALAERAQATLGADLIDQDEVLVQPGQQLTLSRDLNSTTRQIGLVVGYREIDQAQWRTVVSVAPRKVGTFHIGLDARAVTSAPAATPTRPAQ</sequence>
<dbReference type="Pfam" id="PF12790">
    <property type="entry name" value="T6SS-SciN"/>
    <property type="match status" value="1"/>
</dbReference>
<dbReference type="Gene3D" id="2.60.40.4150">
    <property type="entry name" value="Type VI secretion system, lipoprotein SciN"/>
    <property type="match status" value="1"/>
</dbReference>
<dbReference type="PANTHER" id="PTHR37625:SF4">
    <property type="entry name" value="OUTER MEMBRANE LIPOPROTEIN"/>
    <property type="match status" value="1"/>
</dbReference>
<feature type="chain" id="PRO_5047410155" evidence="1">
    <location>
        <begin position="22"/>
        <end position="171"/>
    </location>
</feature>
<evidence type="ECO:0000313" key="3">
    <source>
        <dbReference type="Proteomes" id="UP001162905"/>
    </source>
</evidence>
<dbReference type="PROSITE" id="PS51257">
    <property type="entry name" value="PROKAR_LIPOPROTEIN"/>
    <property type="match status" value="1"/>
</dbReference>
<keyword evidence="1" id="KW-0732">Signal</keyword>
<dbReference type="InterPro" id="IPR038706">
    <property type="entry name" value="Type_VI_SciN-like_sf"/>
</dbReference>
<dbReference type="EMBL" id="JAKJXH010000013">
    <property type="protein sequence ID" value="MCF7543307.1"/>
    <property type="molecule type" value="Genomic_DNA"/>
</dbReference>
<dbReference type="PANTHER" id="PTHR37625">
    <property type="entry name" value="OUTER MEMBRANE LIPOPROTEIN-RELATED"/>
    <property type="match status" value="1"/>
</dbReference>
<name>A0ABS9I699_9PSED</name>
<dbReference type="NCBIfam" id="TIGR03352">
    <property type="entry name" value="VI_chp_3"/>
    <property type="match status" value="1"/>
</dbReference>
<accession>A0ABS9I699</accession>
<evidence type="ECO:0000313" key="2">
    <source>
        <dbReference type="EMBL" id="MCF7543307.1"/>
    </source>
</evidence>
<dbReference type="InterPro" id="IPR017734">
    <property type="entry name" value="T6SS_SciN"/>
</dbReference>
<comment type="caution">
    <text evidence="2">The sequence shown here is derived from an EMBL/GenBank/DDBJ whole genome shotgun (WGS) entry which is preliminary data.</text>
</comment>
<proteinExistence type="predicted"/>
<dbReference type="Proteomes" id="UP001162905">
    <property type="component" value="Unassembled WGS sequence"/>
</dbReference>
<reference evidence="2" key="1">
    <citation type="submission" date="2022-01" db="EMBL/GenBank/DDBJ databases">
        <title>Pseudomonas sp. nov. isolated from Antarctic regolith.</title>
        <authorList>
            <person name="Novakova D."/>
            <person name="Sedlar K."/>
        </authorList>
    </citation>
    <scope>NUCLEOTIDE SEQUENCE</scope>
    <source>
        <strain evidence="2">P2647</strain>
    </source>
</reference>
<evidence type="ECO:0000256" key="1">
    <source>
        <dbReference type="SAM" id="SignalP"/>
    </source>
</evidence>
<keyword evidence="2" id="KW-0449">Lipoprotein</keyword>
<dbReference type="RefSeq" id="WP_237252809.1">
    <property type="nucleotide sequence ID" value="NZ_JAKJXE010000003.1"/>
</dbReference>
<organism evidence="2 3">
    <name type="scientific">Pseudomonas petrae</name>
    <dbReference type="NCBI Taxonomy" id="2912190"/>
    <lineage>
        <taxon>Bacteria</taxon>
        <taxon>Pseudomonadati</taxon>
        <taxon>Pseudomonadota</taxon>
        <taxon>Gammaproteobacteria</taxon>
        <taxon>Pseudomonadales</taxon>
        <taxon>Pseudomonadaceae</taxon>
        <taxon>Pseudomonas</taxon>
    </lineage>
</organism>
<gene>
    <name evidence="2" type="primary">tssJ</name>
    <name evidence="2" type="ORF">L4G47_13875</name>
</gene>